<dbReference type="AlphaFoldDB" id="A0A9Q1K4T3"/>
<dbReference type="EMBL" id="JAKOGI010000347">
    <property type="protein sequence ID" value="KAJ8436382.1"/>
    <property type="molecule type" value="Genomic_DNA"/>
</dbReference>
<gene>
    <name evidence="1" type="ORF">Cgig2_032203</name>
</gene>
<name>A0A9Q1K4T3_9CARY</name>
<protein>
    <submittedName>
        <fullName evidence="1">Uncharacterized protein</fullName>
    </submittedName>
</protein>
<proteinExistence type="predicted"/>
<organism evidence="1 2">
    <name type="scientific">Carnegiea gigantea</name>
    <dbReference type="NCBI Taxonomy" id="171969"/>
    <lineage>
        <taxon>Eukaryota</taxon>
        <taxon>Viridiplantae</taxon>
        <taxon>Streptophyta</taxon>
        <taxon>Embryophyta</taxon>
        <taxon>Tracheophyta</taxon>
        <taxon>Spermatophyta</taxon>
        <taxon>Magnoliopsida</taxon>
        <taxon>eudicotyledons</taxon>
        <taxon>Gunneridae</taxon>
        <taxon>Pentapetalae</taxon>
        <taxon>Caryophyllales</taxon>
        <taxon>Cactineae</taxon>
        <taxon>Cactaceae</taxon>
        <taxon>Cactoideae</taxon>
        <taxon>Echinocereeae</taxon>
        <taxon>Carnegiea</taxon>
    </lineage>
</organism>
<evidence type="ECO:0000313" key="1">
    <source>
        <dbReference type="EMBL" id="KAJ8436382.1"/>
    </source>
</evidence>
<comment type="caution">
    <text evidence="1">The sequence shown here is derived from an EMBL/GenBank/DDBJ whole genome shotgun (WGS) entry which is preliminary data.</text>
</comment>
<evidence type="ECO:0000313" key="2">
    <source>
        <dbReference type="Proteomes" id="UP001153076"/>
    </source>
</evidence>
<keyword evidence="2" id="KW-1185">Reference proteome</keyword>
<reference evidence="1" key="1">
    <citation type="submission" date="2022-04" db="EMBL/GenBank/DDBJ databases">
        <title>Carnegiea gigantea Genome sequencing and assembly v2.</title>
        <authorList>
            <person name="Copetti D."/>
            <person name="Sanderson M.J."/>
            <person name="Burquez A."/>
            <person name="Wojciechowski M.F."/>
        </authorList>
    </citation>
    <scope>NUCLEOTIDE SEQUENCE</scope>
    <source>
        <strain evidence="1">SGP5-SGP5p</strain>
        <tissue evidence="1">Aerial part</tissue>
    </source>
</reference>
<dbReference type="Proteomes" id="UP001153076">
    <property type="component" value="Unassembled WGS sequence"/>
</dbReference>
<sequence length="156" mass="17281">MGTPALLVYDSLLQCSYDLSGIQAAGAFILTPRTPTGRDPCLNAGLSTVHATPFKTTHSYYNSGQKFYRFCGLEATVLETDDNYRQRFVACPRENENACPLNVIDPNYPKQVRDVIDELAADLREGPAYDAHTWSAMGMVGERAPTSEYQSKRPPL</sequence>
<accession>A0A9Q1K4T3</accession>